<evidence type="ECO:0000313" key="2">
    <source>
        <dbReference type="Proteomes" id="UP000467371"/>
    </source>
</evidence>
<sequence length="95" mass="11166">MKRFSWNRDEQIIVLYYYLIKGARGFESDHLVQELAKLIPRHSAASIAMKIGNYTYLSTDKEGGLEHVSRLDEEIWQYFSQNIEELKVEANRLLS</sequence>
<evidence type="ECO:0000313" key="1">
    <source>
        <dbReference type="EMBL" id="QIB90568.1"/>
    </source>
</evidence>
<dbReference type="GeneID" id="24877209"/>
<proteinExistence type="predicted"/>
<accession>A0A6C0VHA4</accession>
<dbReference type="RefSeq" id="WP_048040075.1">
    <property type="nucleotide sequence ID" value="NZ_AP019780.1"/>
</dbReference>
<reference evidence="1 2" key="1">
    <citation type="journal article" date="2020" name="Environ. Microbiol. Rep.">
        <title>Redox cycling of Fe(II) and Fe(III) in magnetite accelerates aceticlastic methanogenesis by Methanosarcina mazei.</title>
        <authorList>
            <person name="Wang H."/>
            <person name="Byrne J.M."/>
            <person name="Liu P."/>
            <person name="Liu J."/>
            <person name="Dong X."/>
            <person name="Lu Y."/>
        </authorList>
    </citation>
    <scope>NUCLEOTIDE SEQUENCE [LARGE SCALE GENOMIC DNA]</scope>
    <source>
        <strain evidence="2">zm-15</strain>
    </source>
</reference>
<gene>
    <name evidence="1" type="ORF">FQU78_05355</name>
</gene>
<dbReference type="EMBL" id="CP042908">
    <property type="protein sequence ID" value="QIB90568.1"/>
    <property type="molecule type" value="Genomic_DNA"/>
</dbReference>
<name>A0A6C0VHA4_METMZ</name>
<organism evidence="1 2">
    <name type="scientific">Methanosarcina mazei</name>
    <name type="common">Methanosarcina frisia</name>
    <dbReference type="NCBI Taxonomy" id="2209"/>
    <lineage>
        <taxon>Archaea</taxon>
        <taxon>Methanobacteriati</taxon>
        <taxon>Methanobacteriota</taxon>
        <taxon>Stenosarchaea group</taxon>
        <taxon>Methanomicrobia</taxon>
        <taxon>Methanosarcinales</taxon>
        <taxon>Methanosarcinaceae</taxon>
        <taxon>Methanosarcina</taxon>
    </lineage>
</organism>
<dbReference type="Proteomes" id="UP000467371">
    <property type="component" value="Chromosome"/>
</dbReference>
<dbReference type="AlphaFoldDB" id="A0A6C0VHA4"/>
<protein>
    <submittedName>
        <fullName evidence="1">Uncharacterized protein</fullName>
    </submittedName>
</protein>